<feature type="compositionally biased region" description="Acidic residues" evidence="2">
    <location>
        <begin position="351"/>
        <end position="370"/>
    </location>
</feature>
<feature type="compositionally biased region" description="Low complexity" evidence="2">
    <location>
        <begin position="426"/>
        <end position="450"/>
    </location>
</feature>
<evidence type="ECO:0000259" key="3">
    <source>
        <dbReference type="Pfam" id="PF15928"/>
    </source>
</evidence>
<dbReference type="Pfam" id="PF15928">
    <property type="entry name" value="DUF4746"/>
    <property type="match status" value="1"/>
</dbReference>
<protein>
    <recommendedName>
        <fullName evidence="3">DUF4746 domain-containing protein</fullName>
    </recommendedName>
</protein>
<sequence>MMEITDLTEEERIRLEAEEIVKREKFEREQAKKEKELYERKTAECKNILDNLPGLGVALVFPNAKDMYSGILAELVNEAGLIMQQTERIEVTKQMLEDIFYFAEPDEEEEEKEEKEEQEAKTDNEEGEMSELDAVILSNFNKESLEILLSKQGVALMIKAKSGHEIESILDEVLKLVYGEMMAPPGSEESPAKLLCKVEDDEESGETKYLTGIWAPRNYCMMATCLKQFFPKSAIQYAIPEPEPIPPHYAVVFDITKFHDALAVINKYPHDIMNHGFFTTDKPEEAELIAKTYHKLEKSGKRTFTEKLVIAVSAKKSECMFELAQLEPIRMSPNTEEGEKECEMFFPEELEDGPEEQLEEEEDEEEEEGEVAIGEGDQTHKIRTEDGDEEGDEDEDEDEGDEWEEEEGEFAGDESEEEGTAEVGLSPESAPVEAAPEPAPEIASEPAAEEAPPPAE</sequence>
<feature type="coiled-coil region" evidence="1">
    <location>
        <begin position="14"/>
        <end position="48"/>
    </location>
</feature>
<reference evidence="4" key="1">
    <citation type="journal article" date="2023" name="Insect Mol. Biol.">
        <title>Genome sequencing provides insights into the evolution of gene families encoding plant cell wall-degrading enzymes in longhorned beetles.</title>
        <authorList>
            <person name="Shin N.R."/>
            <person name="Okamura Y."/>
            <person name="Kirsch R."/>
            <person name="Pauchet Y."/>
        </authorList>
    </citation>
    <scope>NUCLEOTIDE SEQUENCE</scope>
    <source>
        <strain evidence="4">MMC_N1</strain>
    </source>
</reference>
<organism evidence="4 5">
    <name type="scientific">Molorchus minor</name>
    <dbReference type="NCBI Taxonomy" id="1323400"/>
    <lineage>
        <taxon>Eukaryota</taxon>
        <taxon>Metazoa</taxon>
        <taxon>Ecdysozoa</taxon>
        <taxon>Arthropoda</taxon>
        <taxon>Hexapoda</taxon>
        <taxon>Insecta</taxon>
        <taxon>Pterygota</taxon>
        <taxon>Neoptera</taxon>
        <taxon>Endopterygota</taxon>
        <taxon>Coleoptera</taxon>
        <taxon>Polyphaga</taxon>
        <taxon>Cucujiformia</taxon>
        <taxon>Chrysomeloidea</taxon>
        <taxon>Cerambycidae</taxon>
        <taxon>Lamiinae</taxon>
        <taxon>Monochamini</taxon>
        <taxon>Molorchus</taxon>
    </lineage>
</organism>
<dbReference type="Proteomes" id="UP001162164">
    <property type="component" value="Unassembled WGS sequence"/>
</dbReference>
<feature type="region of interest" description="Disordered" evidence="2">
    <location>
        <begin position="351"/>
        <end position="456"/>
    </location>
</feature>
<evidence type="ECO:0000256" key="1">
    <source>
        <dbReference type="SAM" id="Coils"/>
    </source>
</evidence>
<feature type="domain" description="DUF4746" evidence="3">
    <location>
        <begin position="107"/>
        <end position="357"/>
    </location>
</feature>
<accession>A0ABQ9JVD9</accession>
<keyword evidence="5" id="KW-1185">Reference proteome</keyword>
<gene>
    <name evidence="4" type="ORF">NQ317_007726</name>
</gene>
<feature type="region of interest" description="Disordered" evidence="2">
    <location>
        <begin position="104"/>
        <end position="128"/>
    </location>
</feature>
<comment type="caution">
    <text evidence="4">The sequence shown here is derived from an EMBL/GenBank/DDBJ whole genome shotgun (WGS) entry which is preliminary data.</text>
</comment>
<dbReference type="EMBL" id="JAPWTJ010000150">
    <property type="protein sequence ID" value="KAJ8982018.1"/>
    <property type="molecule type" value="Genomic_DNA"/>
</dbReference>
<evidence type="ECO:0000256" key="2">
    <source>
        <dbReference type="SAM" id="MobiDB-lite"/>
    </source>
</evidence>
<feature type="compositionally biased region" description="Acidic residues" evidence="2">
    <location>
        <begin position="386"/>
        <end position="420"/>
    </location>
</feature>
<keyword evidence="1" id="KW-0175">Coiled coil</keyword>
<name>A0ABQ9JVD9_9CUCU</name>
<feature type="compositionally biased region" description="Acidic residues" evidence="2">
    <location>
        <begin position="104"/>
        <end position="117"/>
    </location>
</feature>
<proteinExistence type="predicted"/>
<evidence type="ECO:0000313" key="4">
    <source>
        <dbReference type="EMBL" id="KAJ8982018.1"/>
    </source>
</evidence>
<evidence type="ECO:0000313" key="5">
    <source>
        <dbReference type="Proteomes" id="UP001162164"/>
    </source>
</evidence>
<dbReference type="InterPro" id="IPR031827">
    <property type="entry name" value="DUF4746"/>
</dbReference>